<protein>
    <recommendedName>
        <fullName evidence="5">RNA-binding protein</fullName>
    </recommendedName>
</protein>
<accession>A0A9P2TBC3</accession>
<reference evidence="3 4" key="1">
    <citation type="journal article" date="2013" name="Genome Announc.">
        <title>Draft Genome Sequence of the Lignocellulose Decomposer Thermobifida fusca Strain TM51.</title>
        <authorList>
            <person name="Toth A."/>
            <person name="Barna T."/>
            <person name="Nagy I."/>
            <person name="Horvath B."/>
            <person name="Nagy I."/>
            <person name="Tancsics A."/>
            <person name="Kriszt B."/>
            <person name="Baka E."/>
            <person name="Fekete C."/>
            <person name="Kukolya J."/>
        </authorList>
    </citation>
    <scope>NUCLEOTIDE SEQUENCE [LARGE SCALE GENOMIC DNA]</scope>
    <source>
        <strain evidence="3 4">TM51</strain>
    </source>
</reference>
<evidence type="ECO:0000256" key="1">
    <source>
        <dbReference type="SAM" id="Coils"/>
    </source>
</evidence>
<dbReference type="Pfam" id="PF05991">
    <property type="entry name" value="NYN_YacP"/>
    <property type="match status" value="1"/>
</dbReference>
<dbReference type="AlphaFoldDB" id="A0A9P2TBC3"/>
<name>A0A9P2TBC3_THEFU</name>
<dbReference type="InterPro" id="IPR010298">
    <property type="entry name" value="YacP-like"/>
</dbReference>
<dbReference type="PANTHER" id="PTHR34547:SF1">
    <property type="entry name" value="YACP-LIKE NYN DOMAIN PROTEIN"/>
    <property type="match status" value="1"/>
</dbReference>
<comment type="caution">
    <text evidence="3">The sequence shown here is derived from an EMBL/GenBank/DDBJ whole genome shotgun (WGS) entry which is preliminary data.</text>
</comment>
<evidence type="ECO:0000313" key="3">
    <source>
        <dbReference type="EMBL" id="EOR71758.1"/>
    </source>
</evidence>
<evidence type="ECO:0000313" key="4">
    <source>
        <dbReference type="Proteomes" id="UP000014184"/>
    </source>
</evidence>
<feature type="region of interest" description="Disordered" evidence="2">
    <location>
        <begin position="1"/>
        <end position="26"/>
    </location>
</feature>
<evidence type="ECO:0000256" key="2">
    <source>
        <dbReference type="SAM" id="MobiDB-lite"/>
    </source>
</evidence>
<keyword evidence="1" id="KW-0175">Coiled coil</keyword>
<keyword evidence="4" id="KW-1185">Reference proteome</keyword>
<dbReference type="PANTHER" id="PTHR34547">
    <property type="entry name" value="YACP-LIKE NYN DOMAIN PROTEIN"/>
    <property type="match status" value="1"/>
</dbReference>
<gene>
    <name evidence="3" type="ORF">TM51_05557</name>
</gene>
<feature type="coiled-coil region" evidence="1">
    <location>
        <begin position="147"/>
        <end position="281"/>
    </location>
</feature>
<organism evidence="3 4">
    <name type="scientific">Thermobifida fusca TM51</name>
    <dbReference type="NCBI Taxonomy" id="1169414"/>
    <lineage>
        <taxon>Bacteria</taxon>
        <taxon>Bacillati</taxon>
        <taxon>Actinomycetota</taxon>
        <taxon>Actinomycetes</taxon>
        <taxon>Streptosporangiales</taxon>
        <taxon>Nocardiopsidaceae</taxon>
        <taxon>Thermobifida</taxon>
    </lineage>
</organism>
<evidence type="ECO:0008006" key="5">
    <source>
        <dbReference type="Google" id="ProtNLM"/>
    </source>
</evidence>
<dbReference type="Proteomes" id="UP000014184">
    <property type="component" value="Unassembled WGS sequence"/>
</dbReference>
<proteinExistence type="predicted"/>
<dbReference type="RefSeq" id="WP_011291475.1">
    <property type="nucleotide sequence ID" value="NZ_AOSG01000026.1"/>
</dbReference>
<dbReference type="EMBL" id="AOSG01000026">
    <property type="protein sequence ID" value="EOR71758.1"/>
    <property type="molecule type" value="Genomic_DNA"/>
</dbReference>
<sequence>MTDDSGNAEERGPEHADDETLDRPLPEAVRTRVIEYGAEILGMMLPTEIPPRLRRIAKFEPRRRARLAGPDIAAQLEADAEFRSRVAERMRQAWPSLVAELDQGELPPAVDPVIAGAVLYVLRPPGWAATVQQIHDELEREARAKAADDTAETLVELQTKLDEIKTQHRQEVLRLRAELREHKAEIAELRRKLHHERQRAKEAVRGAERSIAEAQEHSDAAAARLHAVEAENRRLRNRLAAAEAQVENARRAARAARGAEEARLRVLLDVLQEAAQGLRRELALPASITLPADLVAAEARSGTAEMPGQGLPDDDPKFIDQLLTIPRIHLLVDGYNVTKTGYGDRPLADQRAKLLAGLEGLASQTKAEITCVFDGAEIDSPIALVNSRRVRVLFSSPGETADELIIRLVRAEPEGRPVAVVTSDKEIIAAVRREKARTVASPLLLRRLE</sequence>